<dbReference type="OrthoDB" id="14322at10239"/>
<dbReference type="PANTHER" id="PTHR34557">
    <property type="entry name" value="PHYTOCHROMOBILIN:FERREDOXIN OXIDOREDUCTASE, CHLOROPLASTIC"/>
    <property type="match status" value="1"/>
</dbReference>
<dbReference type="RefSeq" id="YP_007001611.1">
    <property type="nucleotide sequence ID" value="NC_019443.1"/>
</dbReference>
<organism evidence="3 4">
    <name type="scientific">Synechococcus phage metaG-MbCM1</name>
    <dbReference type="NCBI Taxonomy" id="1079999"/>
    <lineage>
        <taxon>Viruses</taxon>
        <taxon>Duplodnaviria</taxon>
        <taxon>Heunggongvirae</taxon>
        <taxon>Uroviricota</taxon>
        <taxon>Caudoviricetes</taxon>
        <taxon>Pantevenvirales</taxon>
        <taxon>Kyanoviridae</taxon>
        <taxon>Galenevirus</taxon>
        <taxon>Galenevirus mbcm1</taxon>
    </lineage>
</organism>
<evidence type="ECO:0000313" key="4">
    <source>
        <dbReference type="Proteomes" id="UP000007597"/>
    </source>
</evidence>
<keyword evidence="4" id="KW-1185">Reference proteome</keyword>
<dbReference type="GO" id="GO:0010024">
    <property type="term" value="P:phytochromobilin biosynthetic process"/>
    <property type="evidence" value="ECO:0007669"/>
    <property type="project" value="InterPro"/>
</dbReference>
<accession>H8ZN99</accession>
<dbReference type="Pfam" id="PF05996">
    <property type="entry name" value="Fe_bilin_red"/>
    <property type="match status" value="1"/>
</dbReference>
<dbReference type="PANTHER" id="PTHR34557:SF1">
    <property type="entry name" value="PHYTOCHROMOBILIN:FERREDOXIN OXIDOREDUCTASE, CHLOROPLASTIC"/>
    <property type="match status" value="1"/>
</dbReference>
<dbReference type="EMBL" id="JN371769">
    <property type="protein sequence ID" value="AFD02960.1"/>
    <property type="molecule type" value="Genomic_DNA"/>
</dbReference>
<dbReference type="Proteomes" id="UP000007597">
    <property type="component" value="Segment"/>
</dbReference>
<comment type="similarity">
    <text evidence="1">Belongs to the HY2 family.</text>
</comment>
<proteinExistence type="inferred from homology"/>
<dbReference type="GeneID" id="14005384"/>
<dbReference type="KEGG" id="vg:14005384"/>
<reference evidence="3 4" key="1">
    <citation type="submission" date="2011-07" db="EMBL/GenBank/DDBJ databases">
        <title>Viral Tagging: a high-throughput approach to explore virus-host interactions.</title>
        <authorList>
            <person name="Deng L."/>
            <person name="Sullivan M.B."/>
            <person name="Poulos B."/>
            <person name="Ignacio Espinoza J.C."/>
        </authorList>
    </citation>
    <scope>NUCLEOTIDE SEQUENCE [LARGE SCALE GENOMIC DNA]</scope>
</reference>
<dbReference type="InterPro" id="IPR009249">
    <property type="entry name" value="Ferredoxin-dep_bilin_Rdtase"/>
</dbReference>
<name>H8ZN99_9CAUD</name>
<protein>
    <submittedName>
        <fullName evidence="3">PcyA ferredoxin oxidorreductase</fullName>
    </submittedName>
</protein>
<evidence type="ECO:0000256" key="1">
    <source>
        <dbReference type="ARBA" id="ARBA00006908"/>
    </source>
</evidence>
<keyword evidence="2" id="KW-0560">Oxidoreductase</keyword>
<dbReference type="GO" id="GO:0016636">
    <property type="term" value="F:oxidoreductase activity, acting on the CH-CH group of donors, iron-sulfur protein as acceptor"/>
    <property type="evidence" value="ECO:0007669"/>
    <property type="project" value="InterPro"/>
</dbReference>
<dbReference type="GO" id="GO:0050897">
    <property type="term" value="F:cobalt ion binding"/>
    <property type="evidence" value="ECO:0007669"/>
    <property type="project" value="InterPro"/>
</dbReference>
<evidence type="ECO:0000313" key="3">
    <source>
        <dbReference type="EMBL" id="AFD02960.1"/>
    </source>
</evidence>
<sequence length="234" mass="27282">MTLGKLEDREGLCSDLDILIRAATIGLPECNEEFATEYSEVHRDGVSIYNRMWNCRGLSKIHLERAITPKVEILQAVFWPDPNYNLPIFGCDIVSAGGNITAAIVDISPVRGTEDMYEKIAEASNRYKFSNVRHLPEWGDVFSPYCKFQKLKTSDDRYNFYACCKEYIQIYTQMVRESDGDIEWIDIMKRYDDQAYYVSQQRRNTKTKAVLSQWFDDVWADTYIEQVLFDKPKL</sequence>
<dbReference type="Gene3D" id="3.40.1500.20">
    <property type="match status" value="1"/>
</dbReference>
<evidence type="ECO:0000256" key="2">
    <source>
        <dbReference type="ARBA" id="ARBA00023002"/>
    </source>
</evidence>